<dbReference type="InterPro" id="IPR001719">
    <property type="entry name" value="AP_endonuc_2"/>
</dbReference>
<dbReference type="Gene3D" id="3.20.20.150">
    <property type="entry name" value="Divalent-metal-dependent TIM barrel enzymes"/>
    <property type="match status" value="1"/>
</dbReference>
<keyword evidence="2 7" id="KW-0479">Metal-binding</keyword>
<comment type="cofactor">
    <cofactor evidence="7">
        <name>Zn(2+)</name>
        <dbReference type="ChEBI" id="CHEBI:29105"/>
    </cofactor>
    <text evidence="7">Binds 3 Zn(2+) ions.</text>
</comment>
<feature type="binding site" evidence="7">
    <location>
        <position position="214"/>
    </location>
    <ligand>
        <name>Zn(2+)</name>
        <dbReference type="ChEBI" id="CHEBI:29105"/>
        <label>2</label>
    </ligand>
</feature>
<dbReference type="PANTHER" id="PTHR21445:SF0">
    <property type="entry name" value="APURINIC-APYRIMIDINIC ENDONUCLEASE"/>
    <property type="match status" value="1"/>
</dbReference>
<feature type="binding site" evidence="7">
    <location>
        <position position="177"/>
    </location>
    <ligand>
        <name>Zn(2+)</name>
        <dbReference type="ChEBI" id="CHEBI:29105"/>
        <label>2</label>
    </ligand>
</feature>
<dbReference type="SUPFAM" id="SSF51658">
    <property type="entry name" value="Xylose isomerase-like"/>
    <property type="match status" value="1"/>
</dbReference>
<feature type="binding site" evidence="7">
    <location>
        <position position="106"/>
    </location>
    <ligand>
        <name>Zn(2+)</name>
        <dbReference type="ChEBI" id="CHEBI:29105"/>
        <label>1</label>
    </ligand>
</feature>
<feature type="binding site" evidence="7">
    <location>
        <position position="143"/>
    </location>
    <ligand>
        <name>Zn(2+)</name>
        <dbReference type="ChEBI" id="CHEBI:29105"/>
        <label>1</label>
    </ligand>
</feature>
<dbReference type="GO" id="GO:0008270">
    <property type="term" value="F:zinc ion binding"/>
    <property type="evidence" value="ECO:0007669"/>
    <property type="project" value="UniProtKB-UniRule"/>
</dbReference>
<reference evidence="9 10" key="1">
    <citation type="journal article" date="2011" name="J. Bacteriol.">
        <title>Draft genome sequence of the anoxygenic filamentous phototrophic bacterium Oscillochloris trichoides subsp. DG-6.</title>
        <authorList>
            <person name="Kuznetsov B.B."/>
            <person name="Ivanovsky R.N."/>
            <person name="Keppen O.I."/>
            <person name="Sukhacheva M.V."/>
            <person name="Bumazhkin B.K."/>
            <person name="Patutina E.O."/>
            <person name="Beletsky A.V."/>
            <person name="Mardanov A.V."/>
            <person name="Baslerov R.V."/>
            <person name="Panteleeva A.N."/>
            <person name="Kolganova T.V."/>
            <person name="Ravin N.V."/>
            <person name="Skryabin K.G."/>
        </authorList>
    </citation>
    <scope>NUCLEOTIDE SEQUENCE [LARGE SCALE GENOMIC DNA]</scope>
    <source>
        <strain evidence="9 10">DG-6</strain>
    </source>
</reference>
<keyword evidence="4 7" id="KW-0378">Hydrolase</keyword>
<evidence type="ECO:0000256" key="1">
    <source>
        <dbReference type="ARBA" id="ARBA00005340"/>
    </source>
</evidence>
<dbReference type="AlphaFoldDB" id="E1IAU9"/>
<dbReference type="Proteomes" id="UP000054010">
    <property type="component" value="Unassembled WGS sequence"/>
</dbReference>
<comment type="caution">
    <text evidence="9">The sequence shown here is derived from an EMBL/GenBank/DDBJ whole genome shotgun (WGS) entry which is preliminary data.</text>
</comment>
<evidence type="ECO:0000256" key="2">
    <source>
        <dbReference type="ARBA" id="ARBA00022723"/>
    </source>
</evidence>
<dbReference type="EMBL" id="ADVR01000007">
    <property type="protein sequence ID" value="EFO81705.1"/>
    <property type="molecule type" value="Genomic_DNA"/>
</dbReference>
<name>E1IAU9_9CHLR</name>
<dbReference type="PROSITE" id="PS51432">
    <property type="entry name" value="AP_NUCLEASE_F2_4"/>
    <property type="match status" value="1"/>
</dbReference>
<dbReference type="PROSITE" id="PS00729">
    <property type="entry name" value="AP_NUCLEASE_F2_1"/>
    <property type="match status" value="1"/>
</dbReference>
<dbReference type="PROSITE" id="PS00731">
    <property type="entry name" value="AP_NUCLEASE_F2_3"/>
    <property type="match status" value="1"/>
</dbReference>
<evidence type="ECO:0000256" key="6">
    <source>
        <dbReference type="ARBA" id="ARBA00023204"/>
    </source>
</evidence>
<protein>
    <recommendedName>
        <fullName evidence="7">Probable endonuclease 4</fullName>
        <ecNumber evidence="7">3.1.21.2</ecNumber>
    </recommendedName>
    <alternativeName>
        <fullName evidence="7">Endodeoxyribonuclease IV</fullName>
    </alternativeName>
    <alternativeName>
        <fullName evidence="7">Endonuclease IV</fullName>
    </alternativeName>
</protein>
<keyword evidence="3 7" id="KW-0227">DNA damage</keyword>
<comment type="catalytic activity">
    <reaction evidence="7">
        <text>Endonucleolytic cleavage to 5'-phosphooligonucleotide end-products.</text>
        <dbReference type="EC" id="3.1.21.2"/>
    </reaction>
</comment>
<dbReference type="HOGENOM" id="CLU_025885_0_1_0"/>
<dbReference type="EC" id="3.1.21.2" evidence="7"/>
<feature type="binding site" evidence="7">
    <location>
        <position position="229"/>
    </location>
    <ligand>
        <name>Zn(2+)</name>
        <dbReference type="ChEBI" id="CHEBI:29105"/>
        <label>3</label>
    </ligand>
</feature>
<dbReference type="InterPro" id="IPR036237">
    <property type="entry name" value="Xyl_isomerase-like_sf"/>
</dbReference>
<feature type="domain" description="Xylose isomerase-like TIM barrel" evidence="8">
    <location>
        <begin position="24"/>
        <end position="277"/>
    </location>
</feature>
<evidence type="ECO:0000256" key="5">
    <source>
        <dbReference type="ARBA" id="ARBA00022833"/>
    </source>
</evidence>
<dbReference type="FunFam" id="3.20.20.150:FF:000001">
    <property type="entry name" value="Probable endonuclease 4"/>
    <property type="match status" value="1"/>
</dbReference>
<dbReference type="STRING" id="765420.OSCT_0450"/>
<dbReference type="GO" id="GO:0003677">
    <property type="term" value="F:DNA binding"/>
    <property type="evidence" value="ECO:0007669"/>
    <property type="project" value="InterPro"/>
</dbReference>
<dbReference type="SMART" id="SM00518">
    <property type="entry name" value="AP2Ec"/>
    <property type="match status" value="1"/>
</dbReference>
<feature type="binding site" evidence="7">
    <location>
        <position position="180"/>
    </location>
    <ligand>
        <name>Zn(2+)</name>
        <dbReference type="ChEBI" id="CHEBI:29105"/>
        <label>3</label>
    </ligand>
</feature>
<keyword evidence="5 7" id="KW-0862">Zinc</keyword>
<keyword evidence="7 9" id="KW-0255">Endonuclease</keyword>
<comment type="similarity">
    <text evidence="1 7">Belongs to the AP endonuclease 2 family.</text>
</comment>
<keyword evidence="7" id="KW-0540">Nuclease</keyword>
<feature type="binding site" evidence="7">
    <location>
        <position position="227"/>
    </location>
    <ligand>
        <name>Zn(2+)</name>
        <dbReference type="ChEBI" id="CHEBI:29105"/>
        <label>3</label>
    </ligand>
</feature>
<dbReference type="HAMAP" id="MF_00152">
    <property type="entry name" value="Nfo"/>
    <property type="match status" value="1"/>
</dbReference>
<dbReference type="InterPro" id="IPR018246">
    <property type="entry name" value="AP_endonuc_F2_Zn_BS"/>
</dbReference>
<gene>
    <name evidence="7" type="primary">nfo</name>
    <name evidence="9" type="ORF">OSCT_0450</name>
</gene>
<feature type="binding site" evidence="7">
    <location>
        <position position="259"/>
    </location>
    <ligand>
        <name>Zn(2+)</name>
        <dbReference type="ChEBI" id="CHEBI:29105"/>
        <label>2</label>
    </ligand>
</feature>
<dbReference type="InterPro" id="IPR013022">
    <property type="entry name" value="Xyl_isomerase-like_TIM-brl"/>
</dbReference>
<evidence type="ECO:0000313" key="9">
    <source>
        <dbReference type="EMBL" id="EFO81705.1"/>
    </source>
</evidence>
<dbReference type="PANTHER" id="PTHR21445">
    <property type="entry name" value="ENDONUCLEASE IV ENDODEOXYRIBONUCLEASE IV"/>
    <property type="match status" value="1"/>
</dbReference>
<comment type="function">
    <text evidence="7">Endonuclease IV plays a role in DNA repair. It cleaves phosphodiester bonds at apurinic or apyrimidinic (AP) sites, generating a 3'-hydroxyl group and a 5'-terminal sugar phosphate.</text>
</comment>
<dbReference type="GO" id="GO:0003906">
    <property type="term" value="F:DNA-(apurinic or apyrimidinic site) endonuclease activity"/>
    <property type="evidence" value="ECO:0007669"/>
    <property type="project" value="TreeGrafter"/>
</dbReference>
<sequence>MPFGAHMSISGGVSKAFARGTQVDCEAMQIFSKNERQWNAKPIPPEEVAAFKAEQARTGIGPVIVHDSYLINLAAPADDLWEKSIAAFSHELERCDLLGIPYLVTHPGAHTGSGEDVGLEREAVALNRIFEAGIGGQTVVLLETTAGQGSALGYRFEHLARLFELVPYHDRMAVCVDTCHIFAAGYDIRDAASYAATFAEFDRLVGIERIKCFHLNDSQKGLGSRVDRHNHIGQGCIGLEAFRLLVNDPRFTGIPMIIETPKGEAMDEDRENLSLLRSLVGKASPTV</sequence>
<keyword evidence="10" id="KW-1185">Reference proteome</keyword>
<dbReference type="eggNOG" id="COG0648">
    <property type="taxonomic scope" value="Bacteria"/>
</dbReference>
<dbReference type="GO" id="GO:0008833">
    <property type="term" value="F:deoxyribonuclease IV (phage-T4-induced) activity"/>
    <property type="evidence" value="ECO:0007669"/>
    <property type="project" value="UniProtKB-UniRule"/>
</dbReference>
<dbReference type="Pfam" id="PF01261">
    <property type="entry name" value="AP_endonuc_2"/>
    <property type="match status" value="1"/>
</dbReference>
<evidence type="ECO:0000256" key="3">
    <source>
        <dbReference type="ARBA" id="ARBA00022763"/>
    </source>
</evidence>
<evidence type="ECO:0000256" key="4">
    <source>
        <dbReference type="ARBA" id="ARBA00022801"/>
    </source>
</evidence>
<evidence type="ECO:0000313" key="10">
    <source>
        <dbReference type="Proteomes" id="UP000054010"/>
    </source>
</evidence>
<dbReference type="GO" id="GO:0006284">
    <property type="term" value="P:base-excision repair"/>
    <property type="evidence" value="ECO:0007669"/>
    <property type="project" value="TreeGrafter"/>
</dbReference>
<dbReference type="OrthoDB" id="9805666at2"/>
<organism evidence="9 10">
    <name type="scientific">Oscillochloris trichoides DG-6</name>
    <dbReference type="NCBI Taxonomy" id="765420"/>
    <lineage>
        <taxon>Bacteria</taxon>
        <taxon>Bacillati</taxon>
        <taxon>Chloroflexota</taxon>
        <taxon>Chloroflexia</taxon>
        <taxon>Chloroflexales</taxon>
        <taxon>Chloroflexineae</taxon>
        <taxon>Oscillochloridaceae</taxon>
        <taxon>Oscillochloris</taxon>
    </lineage>
</organism>
<feature type="binding site" evidence="7">
    <location>
        <position position="143"/>
    </location>
    <ligand>
        <name>Zn(2+)</name>
        <dbReference type="ChEBI" id="CHEBI:29105"/>
        <label>2</label>
    </ligand>
</feature>
<dbReference type="PROSITE" id="PS00730">
    <property type="entry name" value="AP_NUCLEASE_F2_2"/>
    <property type="match status" value="1"/>
</dbReference>
<dbReference type="GO" id="GO:0008081">
    <property type="term" value="F:phosphoric diester hydrolase activity"/>
    <property type="evidence" value="ECO:0007669"/>
    <property type="project" value="TreeGrafter"/>
</dbReference>
<proteinExistence type="inferred from homology"/>
<accession>E1IAU9</accession>
<dbReference type="CDD" id="cd00019">
    <property type="entry name" value="AP2Ec"/>
    <property type="match status" value="1"/>
</dbReference>
<evidence type="ECO:0000259" key="8">
    <source>
        <dbReference type="Pfam" id="PF01261"/>
    </source>
</evidence>
<feature type="binding site" evidence="7">
    <location>
        <position position="66"/>
    </location>
    <ligand>
        <name>Zn(2+)</name>
        <dbReference type="ChEBI" id="CHEBI:29105"/>
        <label>1</label>
    </ligand>
</feature>
<evidence type="ECO:0000256" key="7">
    <source>
        <dbReference type="HAMAP-Rule" id="MF_00152"/>
    </source>
</evidence>
<keyword evidence="6 7" id="KW-0234">DNA repair</keyword>
<dbReference type="NCBIfam" id="TIGR00587">
    <property type="entry name" value="nfo"/>
    <property type="match status" value="1"/>
</dbReference>